<dbReference type="KEGG" id="cle:Clole_0083"/>
<name>F2JGE8_CELLD</name>
<reference evidence="1 2" key="1">
    <citation type="journal article" date="2011" name="J. Bacteriol.">
        <title>Complete genome sequence of the cellulose-degrading bacterium Cellulosilyticum lentocellum.</title>
        <authorList>
            <consortium name="US DOE Joint Genome Institute"/>
            <person name="Miller D.A."/>
            <person name="Suen G."/>
            <person name="Bruce D."/>
            <person name="Copeland A."/>
            <person name="Cheng J.F."/>
            <person name="Detter C."/>
            <person name="Goodwin L.A."/>
            <person name="Han C.S."/>
            <person name="Hauser L.J."/>
            <person name="Land M.L."/>
            <person name="Lapidus A."/>
            <person name="Lucas S."/>
            <person name="Meincke L."/>
            <person name="Pitluck S."/>
            <person name="Tapia R."/>
            <person name="Teshima H."/>
            <person name="Woyke T."/>
            <person name="Fox B.G."/>
            <person name="Angert E.R."/>
            <person name="Currie C.R."/>
        </authorList>
    </citation>
    <scope>NUCLEOTIDE SEQUENCE [LARGE SCALE GENOMIC DNA]</scope>
    <source>
        <strain evidence="2">ATCC 49066 / DSM 5427 / NCIMB 11756 / RHM5</strain>
    </source>
</reference>
<gene>
    <name evidence="1" type="ordered locus">Clole_0083</name>
</gene>
<accession>F2JGE8</accession>
<evidence type="ECO:0000313" key="2">
    <source>
        <dbReference type="Proteomes" id="UP000008467"/>
    </source>
</evidence>
<protein>
    <recommendedName>
        <fullName evidence="3">Class IIb bacteriocin, lactobin A/cerein 7B family</fullName>
    </recommendedName>
</protein>
<dbReference type="EMBL" id="CP002582">
    <property type="protein sequence ID" value="ADZ81843.1"/>
    <property type="molecule type" value="Genomic_DNA"/>
</dbReference>
<dbReference type="RefSeq" id="WP_013655144.1">
    <property type="nucleotide sequence ID" value="NC_015275.1"/>
</dbReference>
<dbReference type="STRING" id="642492.Clole_0083"/>
<organism evidence="1 2">
    <name type="scientific">Cellulosilyticum lentocellum (strain ATCC 49066 / DSM 5427 / NCIMB 11756 / RHM5)</name>
    <name type="common">Clostridium lentocellum</name>
    <dbReference type="NCBI Taxonomy" id="642492"/>
    <lineage>
        <taxon>Bacteria</taxon>
        <taxon>Bacillati</taxon>
        <taxon>Bacillota</taxon>
        <taxon>Clostridia</taxon>
        <taxon>Lachnospirales</taxon>
        <taxon>Cellulosilyticaceae</taxon>
        <taxon>Cellulosilyticum</taxon>
    </lineage>
</organism>
<evidence type="ECO:0008006" key="3">
    <source>
        <dbReference type="Google" id="ProtNLM"/>
    </source>
</evidence>
<keyword evidence="2" id="KW-1185">Reference proteome</keyword>
<proteinExistence type="predicted"/>
<dbReference type="HOGENOM" id="CLU_2932817_0_0_9"/>
<sequence length="60" mass="6332">MELTSTKFEALSMNEVTEINGGGPLTILAVCAAVKLVADTAKVCYELGTYTGKALAHWLS</sequence>
<dbReference type="Proteomes" id="UP000008467">
    <property type="component" value="Chromosome"/>
</dbReference>
<evidence type="ECO:0000313" key="1">
    <source>
        <dbReference type="EMBL" id="ADZ81843.1"/>
    </source>
</evidence>
<dbReference type="AlphaFoldDB" id="F2JGE8"/>